<evidence type="ECO:0008006" key="4">
    <source>
        <dbReference type="Google" id="ProtNLM"/>
    </source>
</evidence>
<dbReference type="STRING" id="1043003.A0A074VEV1"/>
<gene>
    <name evidence="2" type="ORF">M437DRAFT_35555</name>
</gene>
<dbReference type="HOGENOM" id="CLU_022878_2_0_1"/>
<proteinExistence type="predicted"/>
<feature type="chain" id="PRO_5001700639" description="Apple domain-containing protein" evidence="1">
    <location>
        <begin position="20"/>
        <end position="499"/>
    </location>
</feature>
<reference evidence="2 3" key="1">
    <citation type="journal article" date="2014" name="BMC Genomics">
        <title>Genome sequencing of four Aureobasidium pullulans varieties: biotechnological potential, stress tolerance, and description of new species.</title>
        <authorList>
            <person name="Gostin Ar C."/>
            <person name="Ohm R.A."/>
            <person name="Kogej T."/>
            <person name="Sonjak S."/>
            <person name="Turk M."/>
            <person name="Zajc J."/>
            <person name="Zalar P."/>
            <person name="Grube M."/>
            <person name="Sun H."/>
            <person name="Han J."/>
            <person name="Sharma A."/>
            <person name="Chiniquy J."/>
            <person name="Ngan C.Y."/>
            <person name="Lipzen A."/>
            <person name="Barry K."/>
            <person name="Grigoriev I.V."/>
            <person name="Gunde-Cimerman N."/>
        </authorList>
    </citation>
    <scope>NUCLEOTIDE SEQUENCE [LARGE SCALE GENOMIC DNA]</scope>
    <source>
        <strain evidence="2 3">CBS 110374</strain>
    </source>
</reference>
<dbReference type="PANTHER" id="PTHR36578">
    <property type="entry name" value="CHROMOSOME 15, WHOLE GENOME SHOTGUN SEQUENCE"/>
    <property type="match status" value="1"/>
</dbReference>
<accession>A0A074VEV1</accession>
<keyword evidence="1" id="KW-0732">Signal</keyword>
<name>A0A074VEV1_AURM1</name>
<evidence type="ECO:0000313" key="3">
    <source>
        <dbReference type="Proteomes" id="UP000030672"/>
    </source>
</evidence>
<feature type="non-terminal residue" evidence="2">
    <location>
        <position position="499"/>
    </location>
</feature>
<evidence type="ECO:0000256" key="1">
    <source>
        <dbReference type="SAM" id="SignalP"/>
    </source>
</evidence>
<evidence type="ECO:0000313" key="2">
    <source>
        <dbReference type="EMBL" id="KEQ57524.1"/>
    </source>
</evidence>
<dbReference type="PANTHER" id="PTHR36578:SF1">
    <property type="entry name" value="APPLE DOMAIN-CONTAINING PROTEIN"/>
    <property type="match status" value="1"/>
</dbReference>
<feature type="signal peptide" evidence="1">
    <location>
        <begin position="1"/>
        <end position="19"/>
    </location>
</feature>
<organism evidence="2 3">
    <name type="scientific">Aureobasidium melanogenum (strain CBS 110374)</name>
    <name type="common">Aureobasidium pullulans var. melanogenum</name>
    <dbReference type="NCBI Taxonomy" id="1043003"/>
    <lineage>
        <taxon>Eukaryota</taxon>
        <taxon>Fungi</taxon>
        <taxon>Dikarya</taxon>
        <taxon>Ascomycota</taxon>
        <taxon>Pezizomycotina</taxon>
        <taxon>Dothideomycetes</taxon>
        <taxon>Dothideomycetidae</taxon>
        <taxon>Dothideales</taxon>
        <taxon>Saccotheciaceae</taxon>
        <taxon>Aureobasidium</taxon>
    </lineage>
</organism>
<dbReference type="GeneID" id="63912685"/>
<dbReference type="EMBL" id="KL584900">
    <property type="protein sequence ID" value="KEQ57524.1"/>
    <property type="molecule type" value="Genomic_DNA"/>
</dbReference>
<dbReference type="Proteomes" id="UP000030672">
    <property type="component" value="Unassembled WGS sequence"/>
</dbReference>
<keyword evidence="3" id="KW-1185">Reference proteome</keyword>
<dbReference type="RefSeq" id="XP_040874548.1">
    <property type="nucleotide sequence ID" value="XM_041019312.1"/>
</dbReference>
<sequence length="499" mass="52242">MRFCIALQAVAVNIAVAVAFPQDLNLDMVIAAPDPTYTEAVGVTAQSVSYNPTSIVAQVTSAVSSVSVQVSDVLSGTAVAKRDIAKRTACATQPTGASSYTSAPTDPSAWASYSVFASAASVAPTPSGYTKEFTNLAASNNAYGYLGFATLQSYDVMTCSKKCDAIDGCMSFNLYFERDPSLDPGTGCTNPAPVTMVKCVFWGGPVNQGNAVNTGQFRSSFQVLIAGSNGYTNNTVVAPPGFDTPTFLGNAAINAPYDGQGYNTLAGSTIFTQGTFNASLCADYCNAQTEYNAANRAADGTPPKVCHFFNTFVLYLKSGNTKIPQGQYCTLYTEVWDSSYATNTGQMRGSDQYLVEYSYAYPLTGSHGLANKPGDKQGAIYQAAYDMEYYPSHLTSTFQPFCSSVLGYSAALTTTTTTATVTPTSYTTVTDVITKRDAAASSITPSILTKYPASVVSSACSLIATSPTTTSVVVSTTTFSAPATTSTTVVSSTLVIPTC</sequence>
<protein>
    <recommendedName>
        <fullName evidence="4">Apple domain-containing protein</fullName>
    </recommendedName>
</protein>
<dbReference type="AlphaFoldDB" id="A0A074VEV1"/>